<dbReference type="PANTHER" id="PTHR10763">
    <property type="entry name" value="CELL DIVISION CONTROL PROTEIN 6-RELATED"/>
    <property type="match status" value="1"/>
</dbReference>
<evidence type="ECO:0000256" key="3">
    <source>
        <dbReference type="ARBA" id="ARBA00022741"/>
    </source>
</evidence>
<organism evidence="8 9">
    <name type="scientific">candidate division MSBL1 archaeon SCGC-AAA261D19</name>
    <dbReference type="NCBI Taxonomy" id="1698273"/>
    <lineage>
        <taxon>Archaea</taxon>
        <taxon>Methanobacteriati</taxon>
        <taxon>Methanobacteriota</taxon>
        <taxon>candidate division MSBL1</taxon>
    </lineage>
</organism>
<dbReference type="PANTHER" id="PTHR10763:SF22">
    <property type="entry name" value="ORC1-TYPE DNA REPLICATION PROTEIN"/>
    <property type="match status" value="1"/>
</dbReference>
<dbReference type="AlphaFoldDB" id="A0A133V8C5"/>
<dbReference type="SMART" id="SM01074">
    <property type="entry name" value="Cdc6_C"/>
    <property type="match status" value="1"/>
</dbReference>
<evidence type="ECO:0000256" key="4">
    <source>
        <dbReference type="ARBA" id="ARBA00022840"/>
    </source>
</evidence>
<dbReference type="GO" id="GO:0051301">
    <property type="term" value="P:cell division"/>
    <property type="evidence" value="ECO:0007669"/>
    <property type="project" value="UniProtKB-KW"/>
</dbReference>
<dbReference type="FunFam" id="1.10.8.60:FF:000073">
    <property type="entry name" value="ORC1-type DNA replication protein"/>
    <property type="match status" value="1"/>
</dbReference>
<feature type="binding site" evidence="5">
    <location>
        <begin position="71"/>
        <end position="75"/>
    </location>
    <ligand>
        <name>ATP</name>
        <dbReference type="ChEBI" id="CHEBI:30616"/>
    </ligand>
</feature>
<comment type="function">
    <text evidence="5">Involved in regulation of DNA replication.</text>
</comment>
<keyword evidence="8" id="KW-0132">Cell division</keyword>
<dbReference type="CDD" id="cd18139">
    <property type="entry name" value="HLD_clamp_RarA"/>
    <property type="match status" value="1"/>
</dbReference>
<evidence type="ECO:0000256" key="2">
    <source>
        <dbReference type="ARBA" id="ARBA00022705"/>
    </source>
</evidence>
<dbReference type="Pfam" id="PF13191">
    <property type="entry name" value="AAA_16"/>
    <property type="match status" value="1"/>
</dbReference>
<dbReference type="InterPro" id="IPR041664">
    <property type="entry name" value="AAA_16"/>
</dbReference>
<accession>A0A133V8C5</accession>
<dbReference type="NCBIfam" id="TIGR02928">
    <property type="entry name" value="orc1/cdc6 family replication initiation protein"/>
    <property type="match status" value="1"/>
</dbReference>
<dbReference type="Pfam" id="PF22703">
    <property type="entry name" value="Cdc6_lid"/>
    <property type="match status" value="1"/>
</dbReference>
<dbReference type="Gene3D" id="3.40.50.300">
    <property type="entry name" value="P-loop containing nucleotide triphosphate hydrolases"/>
    <property type="match status" value="1"/>
</dbReference>
<dbReference type="HAMAP" id="MF_01407">
    <property type="entry name" value="ORC1_type_DNA_replic_protein"/>
    <property type="match status" value="1"/>
</dbReference>
<dbReference type="InterPro" id="IPR036390">
    <property type="entry name" value="WH_DNA-bd_sf"/>
</dbReference>
<keyword evidence="9" id="KW-1185">Reference proteome</keyword>
<feature type="binding site" evidence="5">
    <location>
        <position position="241"/>
    </location>
    <ligand>
        <name>ATP</name>
        <dbReference type="ChEBI" id="CHEBI:30616"/>
    </ligand>
</feature>
<feature type="domain" description="Cdc6 C-terminal" evidence="7">
    <location>
        <begin position="324"/>
        <end position="406"/>
    </location>
</feature>
<evidence type="ECO:0000256" key="5">
    <source>
        <dbReference type="HAMAP-Rule" id="MF_01407"/>
    </source>
</evidence>
<proteinExistence type="inferred from homology"/>
<dbReference type="InterPro" id="IPR027417">
    <property type="entry name" value="P-loop_NTPase"/>
</dbReference>
<dbReference type="PATRIC" id="fig|1698273.3.peg.904"/>
<comment type="caution">
    <text evidence="8">The sequence shown here is derived from an EMBL/GenBank/DDBJ whole genome shotgun (WGS) entry which is preliminary data.</text>
</comment>
<name>A0A133V8C5_9EURY</name>
<dbReference type="CDD" id="cd00009">
    <property type="entry name" value="AAA"/>
    <property type="match status" value="1"/>
</dbReference>
<dbReference type="InterPro" id="IPR055237">
    <property type="entry name" value="Cdc6_lid"/>
</dbReference>
<dbReference type="InterPro" id="IPR014277">
    <property type="entry name" value="Orc1/Cdc6_arc"/>
</dbReference>
<keyword evidence="8" id="KW-0131">Cell cycle</keyword>
<evidence type="ECO:0000313" key="9">
    <source>
        <dbReference type="Proteomes" id="UP000070400"/>
    </source>
</evidence>
<dbReference type="InterPro" id="IPR015163">
    <property type="entry name" value="Cdc6_C"/>
</dbReference>
<dbReference type="Proteomes" id="UP000070400">
    <property type="component" value="Unassembled WGS sequence"/>
</dbReference>
<dbReference type="Gene3D" id="1.10.10.10">
    <property type="entry name" value="Winged helix-like DNA-binding domain superfamily/Winged helix DNA-binding domain"/>
    <property type="match status" value="1"/>
</dbReference>
<dbReference type="InterPro" id="IPR036388">
    <property type="entry name" value="WH-like_DNA-bd_sf"/>
</dbReference>
<evidence type="ECO:0000256" key="1">
    <source>
        <dbReference type="ARBA" id="ARBA00006184"/>
    </source>
</evidence>
<sequence length="427" mass="48537">MFVVRDQSGGPFDKWLDTRGIFKNREYLRSAYTPNELPHRKDQIDQLARIWAAPLRGETPSNVFVYGKTGTGKTATVKHLMSELRKTSKDFSSAIEVVYINCEVINTKYRILANVANKLRETMQKRDPDYPKVSEHVPKTGWPTDQVYDALLETLDSVKQVVVMVLDEIDRLVVRGVDDVLYDLTCINSELRNSRTGIVGISNDLDFVSQLDPRIISRLGEEKVIFPPYDAFQLEDILTERAEMSFCDGVISDAAIRLCAAHAARKHGDARRALDLLRCSGEIAEEDSAGRVTRDHVERASERLERDMKEDAIRALPEQSKLVLLSILLLQEQRVPNIGTRDVYNVYRSLCRQNKSDILTMRRISGLISDLDMMGILEAQTVSRGRYGRRKEVELTVEPVRARAAIEDDIYIKNLDSFSDTRQSKLG</sequence>
<feature type="binding site" evidence="5">
    <location>
        <position position="229"/>
    </location>
    <ligand>
        <name>ATP</name>
        <dbReference type="ChEBI" id="CHEBI:30616"/>
    </ligand>
</feature>
<dbReference type="GO" id="GO:0006260">
    <property type="term" value="P:DNA replication"/>
    <property type="evidence" value="ECO:0007669"/>
    <property type="project" value="UniProtKB-UniRule"/>
</dbReference>
<dbReference type="InterPro" id="IPR050311">
    <property type="entry name" value="ORC1/CDC6"/>
</dbReference>
<dbReference type="InterPro" id="IPR003593">
    <property type="entry name" value="AAA+_ATPase"/>
</dbReference>
<evidence type="ECO:0000313" key="8">
    <source>
        <dbReference type="EMBL" id="KXB02647.1"/>
    </source>
</evidence>
<protein>
    <recommendedName>
        <fullName evidence="5">ORC1-type DNA replication protein</fullName>
    </recommendedName>
</protein>
<dbReference type="Pfam" id="PF09079">
    <property type="entry name" value="WHD_Cdc6"/>
    <property type="match status" value="1"/>
</dbReference>
<dbReference type="CDD" id="cd08768">
    <property type="entry name" value="Cdc6_C"/>
    <property type="match status" value="1"/>
</dbReference>
<feature type="domain" description="AAA+ ATPase" evidence="6">
    <location>
        <begin position="59"/>
        <end position="230"/>
    </location>
</feature>
<reference evidence="8 9" key="1">
    <citation type="journal article" date="2016" name="Sci. Rep.">
        <title>Metabolic traits of an uncultured archaeal lineage -MSBL1- from brine pools of the Red Sea.</title>
        <authorList>
            <person name="Mwirichia R."/>
            <person name="Alam I."/>
            <person name="Rashid M."/>
            <person name="Vinu M."/>
            <person name="Ba-Alawi W."/>
            <person name="Anthony Kamau A."/>
            <person name="Kamanda Ngugi D."/>
            <person name="Goker M."/>
            <person name="Klenk H.P."/>
            <person name="Bajic V."/>
            <person name="Stingl U."/>
        </authorList>
    </citation>
    <scope>NUCLEOTIDE SEQUENCE [LARGE SCALE GENOMIC DNA]</scope>
    <source>
        <strain evidence="8">SCGC-AAA261D19</strain>
    </source>
</reference>
<keyword evidence="3 5" id="KW-0547">Nucleotide-binding</keyword>
<dbReference type="Gene3D" id="1.10.8.60">
    <property type="match status" value="1"/>
</dbReference>
<keyword evidence="4 5" id="KW-0067">ATP-binding</keyword>
<dbReference type="FunFam" id="3.40.50.300:FF:000930">
    <property type="entry name" value="ORC1-type DNA replication protein"/>
    <property type="match status" value="1"/>
</dbReference>
<evidence type="ECO:0000259" key="7">
    <source>
        <dbReference type="SMART" id="SM01074"/>
    </source>
</evidence>
<dbReference type="SMART" id="SM00382">
    <property type="entry name" value="AAA"/>
    <property type="match status" value="1"/>
</dbReference>
<dbReference type="GO" id="GO:0005524">
    <property type="term" value="F:ATP binding"/>
    <property type="evidence" value="ECO:0007669"/>
    <property type="project" value="UniProtKB-UniRule"/>
</dbReference>
<dbReference type="SUPFAM" id="SSF52540">
    <property type="entry name" value="P-loop containing nucleoside triphosphate hydrolases"/>
    <property type="match status" value="1"/>
</dbReference>
<dbReference type="SUPFAM" id="SSF46785">
    <property type="entry name" value="Winged helix' DNA-binding domain"/>
    <property type="match status" value="1"/>
</dbReference>
<gene>
    <name evidence="8" type="ORF">AKJ43_01155</name>
</gene>
<dbReference type="NCBIfam" id="NF001625">
    <property type="entry name" value="PRK00411.1-3"/>
    <property type="match status" value="1"/>
</dbReference>
<evidence type="ECO:0000259" key="6">
    <source>
        <dbReference type="SMART" id="SM00382"/>
    </source>
</evidence>
<keyword evidence="2 5" id="KW-0235">DNA replication</keyword>
<dbReference type="EMBL" id="LHXX01000009">
    <property type="protein sequence ID" value="KXB02647.1"/>
    <property type="molecule type" value="Genomic_DNA"/>
</dbReference>
<comment type="similarity">
    <text evidence="1 5">Belongs to the CDC6/cdc18 family.</text>
</comment>